<dbReference type="InterPro" id="IPR013783">
    <property type="entry name" value="Ig-like_fold"/>
</dbReference>
<evidence type="ECO:0000256" key="1">
    <source>
        <dbReference type="SAM" id="SignalP"/>
    </source>
</evidence>
<dbReference type="Proteomes" id="UP000321413">
    <property type="component" value="Unassembled WGS sequence"/>
</dbReference>
<feature type="domain" description="PKD" evidence="2">
    <location>
        <begin position="448"/>
        <end position="503"/>
    </location>
</feature>
<dbReference type="InterPro" id="IPR035986">
    <property type="entry name" value="PKD_dom_sf"/>
</dbReference>
<sequence>MQANTNAAQSSRHHCRSRMRRLRYPVAILCLSMSTALSAGPLPPPPNVLYRIVPLAPDASPNVDINAKGQVAFSEYVALFVHNARMYDGVQVRKLGSLVGDSNTIYTTAVALNDLGQVTGLSFLAPMGNGYHAYRWSAWSGMVNLSPPGLLASEGIAINNLGMVAGNARHSLDTEERAFRWIPGLGMRDLGSLNAYSNVTAMNDAGVVVGLSDAAPTMGWSYTVPTRWTLAPVPQPLLSNQFPWSSAMDINAAGHIVGHGLFAPNPSNSRSSFFWMPRKGAIDLRVPGDSWAVKMNDKDMVVGETATGPGNVVGFVWTPKNGPLLLGNPGTDQSTGRDVNKHGQVVGRFNSRAFVWTRAAGLVDLNTRLRDAPDGFELDEAHAISDNGSIVASTTTGALVLLVPGACAKAAPVIGTIKSLGAARPGALLTFAAAFRDSDLRDAHTASWSWGDGNTSAGSVAAARGSGGVSGQHTYRTPGVYQVRLTVSDSGGERSVAQSTVVVGQSGIVLAGDGRFWSPRGASRLASHDPGIARFSFRSAGDASDGGGKAAIRFSAPGIEFDSGGYDALAHDPAGVRYEGSGVLNGRHGHRFVLSVVRDAATADAGRIHVRITHRDAVTGADVLDYDNAVVDASAAAGSPGAPLIAGSKVSLGAD</sequence>
<organism evidence="3 4">
    <name type="scientific">Massilia arenae</name>
    <dbReference type="NCBI Taxonomy" id="2603288"/>
    <lineage>
        <taxon>Bacteria</taxon>
        <taxon>Pseudomonadati</taxon>
        <taxon>Pseudomonadota</taxon>
        <taxon>Betaproteobacteria</taxon>
        <taxon>Burkholderiales</taxon>
        <taxon>Oxalobacteraceae</taxon>
        <taxon>Telluria group</taxon>
        <taxon>Massilia</taxon>
    </lineage>
</organism>
<feature type="signal peptide" evidence="1">
    <location>
        <begin position="1"/>
        <end position="39"/>
    </location>
</feature>
<evidence type="ECO:0000259" key="2">
    <source>
        <dbReference type="PROSITE" id="PS50093"/>
    </source>
</evidence>
<dbReference type="Pfam" id="PF18911">
    <property type="entry name" value="PKD_4"/>
    <property type="match status" value="1"/>
</dbReference>
<dbReference type="Gene3D" id="2.60.40.10">
    <property type="entry name" value="Immunoglobulins"/>
    <property type="match status" value="1"/>
</dbReference>
<dbReference type="SMART" id="SM00089">
    <property type="entry name" value="PKD"/>
    <property type="match status" value="1"/>
</dbReference>
<dbReference type="InterPro" id="IPR022409">
    <property type="entry name" value="PKD/Chitinase_dom"/>
</dbReference>
<comment type="caution">
    <text evidence="3">The sequence shown here is derived from an EMBL/GenBank/DDBJ whole genome shotgun (WGS) entry which is preliminary data.</text>
</comment>
<dbReference type="RefSeq" id="WP_147935389.1">
    <property type="nucleotide sequence ID" value="NZ_VPFD01000015.1"/>
</dbReference>
<dbReference type="SUPFAM" id="SSF49299">
    <property type="entry name" value="PKD domain"/>
    <property type="match status" value="1"/>
</dbReference>
<dbReference type="AlphaFoldDB" id="A0A5C7G2Y3"/>
<reference evidence="3 4" key="1">
    <citation type="submission" date="2019-08" db="EMBL/GenBank/DDBJ databases">
        <title>Massilia golmudensis sp. nov., isolated from sand in the Qinghai-Tibetan Plateau.</title>
        <authorList>
            <person name="Zhang B."/>
        </authorList>
    </citation>
    <scope>NUCLEOTIDE SEQUENCE [LARGE SCALE GENOMIC DNA]</scope>
    <source>
        <strain evidence="3 4">GEM5</strain>
    </source>
</reference>
<protein>
    <submittedName>
        <fullName evidence="3">PKD domain-containing protein</fullName>
    </submittedName>
</protein>
<dbReference type="EMBL" id="VPFD01000015">
    <property type="protein sequence ID" value="TXF98930.1"/>
    <property type="molecule type" value="Genomic_DNA"/>
</dbReference>
<name>A0A5C7G2Y3_9BURK</name>
<keyword evidence="4" id="KW-1185">Reference proteome</keyword>
<accession>A0A5C7G2Y3</accession>
<keyword evidence="1" id="KW-0732">Signal</keyword>
<dbReference type="PROSITE" id="PS50093">
    <property type="entry name" value="PKD"/>
    <property type="match status" value="1"/>
</dbReference>
<proteinExistence type="predicted"/>
<dbReference type="InterPro" id="IPR000601">
    <property type="entry name" value="PKD_dom"/>
</dbReference>
<evidence type="ECO:0000313" key="4">
    <source>
        <dbReference type="Proteomes" id="UP000321413"/>
    </source>
</evidence>
<feature type="chain" id="PRO_5022767852" evidence="1">
    <location>
        <begin position="40"/>
        <end position="655"/>
    </location>
</feature>
<dbReference type="CDD" id="cd00146">
    <property type="entry name" value="PKD"/>
    <property type="match status" value="1"/>
</dbReference>
<evidence type="ECO:0000313" key="3">
    <source>
        <dbReference type="EMBL" id="TXF98930.1"/>
    </source>
</evidence>
<gene>
    <name evidence="3" type="ORF">FVD38_14080</name>
</gene>